<name>A0A498HWZ5_MALDO</name>
<accession>A0A498HWZ5</accession>
<comment type="caution">
    <text evidence="1">The sequence shown here is derived from an EMBL/GenBank/DDBJ whole genome shotgun (WGS) entry which is preliminary data.</text>
</comment>
<dbReference type="PANTHER" id="PTHR33414">
    <property type="entry name" value="PROTEIN PLASTID MOVEMENT IMPAIRED 1-RELATED 1"/>
    <property type="match status" value="1"/>
</dbReference>
<dbReference type="InterPro" id="IPR039614">
    <property type="entry name" value="PMI1-like"/>
</dbReference>
<protein>
    <submittedName>
        <fullName evidence="1">Uncharacterized protein</fullName>
    </submittedName>
</protein>
<reference evidence="1 2" key="1">
    <citation type="submission" date="2018-10" db="EMBL/GenBank/DDBJ databases">
        <title>A high-quality apple genome assembly.</title>
        <authorList>
            <person name="Hu J."/>
        </authorList>
    </citation>
    <scope>NUCLEOTIDE SEQUENCE [LARGE SCALE GENOMIC DNA]</scope>
    <source>
        <strain evidence="2">cv. HFTH1</strain>
        <tissue evidence="1">Young leaf</tissue>
    </source>
</reference>
<sequence length="96" mass="10847">MITLIYATKADGAVNEEEKRFKVTTIHVGGLKRNAWDSERQRLTAMQWLISYGLVKAAAGKKGKHHVASKGQDLLWSISSRVMAGMWLKYMRNPDV</sequence>
<proteinExistence type="predicted"/>
<evidence type="ECO:0000313" key="2">
    <source>
        <dbReference type="Proteomes" id="UP000290289"/>
    </source>
</evidence>
<dbReference type="AlphaFoldDB" id="A0A498HWZ5"/>
<evidence type="ECO:0000313" key="1">
    <source>
        <dbReference type="EMBL" id="RXH75976.1"/>
    </source>
</evidence>
<organism evidence="1 2">
    <name type="scientific">Malus domestica</name>
    <name type="common">Apple</name>
    <name type="synonym">Pyrus malus</name>
    <dbReference type="NCBI Taxonomy" id="3750"/>
    <lineage>
        <taxon>Eukaryota</taxon>
        <taxon>Viridiplantae</taxon>
        <taxon>Streptophyta</taxon>
        <taxon>Embryophyta</taxon>
        <taxon>Tracheophyta</taxon>
        <taxon>Spermatophyta</taxon>
        <taxon>Magnoliopsida</taxon>
        <taxon>eudicotyledons</taxon>
        <taxon>Gunneridae</taxon>
        <taxon>Pentapetalae</taxon>
        <taxon>rosids</taxon>
        <taxon>fabids</taxon>
        <taxon>Rosales</taxon>
        <taxon>Rosaceae</taxon>
        <taxon>Amygdaloideae</taxon>
        <taxon>Maleae</taxon>
        <taxon>Malus</taxon>
    </lineage>
</organism>
<dbReference type="EMBL" id="RDQH01000341">
    <property type="protein sequence ID" value="RXH75976.1"/>
    <property type="molecule type" value="Genomic_DNA"/>
</dbReference>
<keyword evidence="2" id="KW-1185">Reference proteome</keyword>
<gene>
    <name evidence="1" type="ORF">DVH24_042763</name>
</gene>
<dbReference type="STRING" id="3750.A0A498HWZ5"/>
<dbReference type="PANTHER" id="PTHR33414:SF2">
    <property type="entry name" value="PROTEIN PLASTID MOVEMENT IMPAIRED 1"/>
    <property type="match status" value="1"/>
</dbReference>
<dbReference type="Proteomes" id="UP000290289">
    <property type="component" value="Chromosome 15"/>
</dbReference>